<feature type="region of interest" description="Disordered" evidence="1">
    <location>
        <begin position="1"/>
        <end position="141"/>
    </location>
</feature>
<dbReference type="EMBL" id="BAAAMR010000033">
    <property type="protein sequence ID" value="GAA2141724.1"/>
    <property type="molecule type" value="Genomic_DNA"/>
</dbReference>
<reference evidence="3 4" key="1">
    <citation type="journal article" date="2019" name="Int. J. Syst. Evol. Microbiol.">
        <title>The Global Catalogue of Microorganisms (GCM) 10K type strain sequencing project: providing services to taxonomists for standard genome sequencing and annotation.</title>
        <authorList>
            <consortium name="The Broad Institute Genomics Platform"/>
            <consortium name="The Broad Institute Genome Sequencing Center for Infectious Disease"/>
            <person name="Wu L."/>
            <person name="Ma J."/>
        </authorList>
    </citation>
    <scope>NUCLEOTIDE SEQUENCE [LARGE SCALE GENOMIC DNA]</scope>
    <source>
        <strain evidence="3 4">JCM 13850</strain>
    </source>
</reference>
<feature type="transmembrane region" description="Helical" evidence="2">
    <location>
        <begin position="229"/>
        <end position="253"/>
    </location>
</feature>
<comment type="caution">
    <text evidence="3">The sequence shown here is derived from an EMBL/GenBank/DDBJ whole genome shotgun (WGS) entry which is preliminary data.</text>
</comment>
<feature type="transmembrane region" description="Helical" evidence="2">
    <location>
        <begin position="171"/>
        <end position="191"/>
    </location>
</feature>
<gene>
    <name evidence="3" type="ORF">GCM10009727_39430</name>
</gene>
<organism evidence="3 4">
    <name type="scientific">Actinomadura napierensis</name>
    <dbReference type="NCBI Taxonomy" id="267854"/>
    <lineage>
        <taxon>Bacteria</taxon>
        <taxon>Bacillati</taxon>
        <taxon>Actinomycetota</taxon>
        <taxon>Actinomycetes</taxon>
        <taxon>Streptosporangiales</taxon>
        <taxon>Thermomonosporaceae</taxon>
        <taxon>Actinomadura</taxon>
    </lineage>
</organism>
<feature type="region of interest" description="Disordered" evidence="1">
    <location>
        <begin position="707"/>
        <end position="780"/>
    </location>
</feature>
<dbReference type="RefSeq" id="WP_344268809.1">
    <property type="nucleotide sequence ID" value="NZ_BAAAMR010000033.1"/>
</dbReference>
<feature type="region of interest" description="Disordered" evidence="1">
    <location>
        <begin position="573"/>
        <end position="647"/>
    </location>
</feature>
<evidence type="ECO:0008006" key="5">
    <source>
        <dbReference type="Google" id="ProtNLM"/>
    </source>
</evidence>
<feature type="compositionally biased region" description="Low complexity" evidence="1">
    <location>
        <begin position="604"/>
        <end position="618"/>
    </location>
</feature>
<dbReference type="Pfam" id="PF14362">
    <property type="entry name" value="DUF4407"/>
    <property type="match status" value="1"/>
</dbReference>
<evidence type="ECO:0000313" key="4">
    <source>
        <dbReference type="Proteomes" id="UP001501020"/>
    </source>
</evidence>
<keyword evidence="2" id="KW-1133">Transmembrane helix</keyword>
<keyword evidence="2" id="KW-0472">Membrane</keyword>
<evidence type="ECO:0000313" key="3">
    <source>
        <dbReference type="EMBL" id="GAA2141724.1"/>
    </source>
</evidence>
<name>A0ABN2ZG42_9ACTN</name>
<feature type="transmembrane region" description="Helical" evidence="2">
    <location>
        <begin position="197"/>
        <end position="217"/>
    </location>
</feature>
<dbReference type="Proteomes" id="UP001501020">
    <property type="component" value="Unassembled WGS sequence"/>
</dbReference>
<keyword evidence="4" id="KW-1185">Reference proteome</keyword>
<dbReference type="InterPro" id="IPR025519">
    <property type="entry name" value="DUF4407"/>
</dbReference>
<evidence type="ECO:0000256" key="2">
    <source>
        <dbReference type="SAM" id="Phobius"/>
    </source>
</evidence>
<accession>A0ABN2ZG42</accession>
<feature type="compositionally biased region" description="Basic residues" evidence="1">
    <location>
        <begin position="83"/>
        <end position="96"/>
    </location>
</feature>
<evidence type="ECO:0000256" key="1">
    <source>
        <dbReference type="SAM" id="MobiDB-lite"/>
    </source>
</evidence>
<proteinExistence type="predicted"/>
<sequence length="780" mass="82468">MALEDEPGGHPRPPSWGMRDPGAPDGGGPPGGVPLPGVPNEGVPIPERAGARVVPPHVRADVRAPDGPVENADERAEPLRAGVLRRRAPGRLRAALRRPSPPTADRLPPVPPTERPVRAEHMTEASAPTPEPGRRRGGERFSPLLWASGANRDILRQTPTDKARFQGLGSVVIFTAALAGVSMAAALHIALKAPWPVIVLLTAGWFLGILSLDRWLVASMTRTVSKWGVIFLALPRLLLALLFGFVLSMPIVLQIFAPEISQEVNVLHAEAESKYQAQTADDQVGKRIDWLEKRRQQLEAQVTAGGLPATPDADPTLKQLQDKRDELQKQLEQRREKLTCEQLGQCGTGRAGLGPEARKRIQDYNDTKRDFDTADTQLKNYMAQLKTKGVQDAQNELNGQGGAEGVTAELSRLKKQQSALQAQHAADTRDSDGMALRLEALDRLSQKNGTIGTAHLFVTLMFIAIELLPVLVKMMQILGPSTVYDDLVAAHERENRETGAHLARRDADVARVRAADDVKYAGLVYDARRAVLEDLAQRTAMAEGEVGEAALEEWKRREMARIPADLDRYVRTEPGYDRRMPSANPGGLAFDPPMPSGGNGGFPSSGSNPAGSNPAGSNVRVVNGMPGRTADTQYGGDPAPFNAAPNAGSYGPGASGGAAPFGSGNAGDPYGPGAGGSAAPFGSGGSYGSGAGGNGGPLGGGSYGAGSGSNAAPYGGNVDGGGSFGGAAPYGAGPNAGGRPGNTPRFEPSGYEGHLRGATRRSRRDQLFGPLTNWWQDRRR</sequence>
<keyword evidence="2" id="KW-0812">Transmembrane</keyword>
<protein>
    <recommendedName>
        <fullName evidence="5">DUF4407 domain-containing protein</fullName>
    </recommendedName>
</protein>